<keyword evidence="3" id="KW-0732">Signal</keyword>
<evidence type="ECO:0000313" key="7">
    <source>
        <dbReference type="Proteomes" id="UP000001319"/>
    </source>
</evidence>
<feature type="signal peptide" evidence="3">
    <location>
        <begin position="1"/>
        <end position="31"/>
    </location>
</feature>
<dbReference type="InterPro" id="IPR041033">
    <property type="entry name" value="SpaA_PFL_dom_1"/>
</dbReference>
<organism evidence="6 7">
    <name type="scientific">Finegoldia magna (strain ATCC 29328 / DSM 20472 / WAL 2508)</name>
    <name type="common">Peptostreptococcus magnus</name>
    <dbReference type="NCBI Taxonomy" id="334413"/>
    <lineage>
        <taxon>Bacteria</taxon>
        <taxon>Bacillati</taxon>
        <taxon>Bacillota</taxon>
        <taxon>Tissierellia</taxon>
        <taxon>Tissierellales</taxon>
        <taxon>Peptoniphilaceae</taxon>
        <taxon>Finegoldia</taxon>
    </lineage>
</organism>
<dbReference type="HOGENOM" id="CLU_025671_0_0_9"/>
<geneLocation type="plasmid" evidence="6 7">
    <name>pFMC</name>
</geneLocation>
<accession>B0S4I3</accession>
<keyword evidence="2" id="KW-0812">Transmembrane</keyword>
<feature type="domain" description="SpaA-like prealbumin fold" evidence="5">
    <location>
        <begin position="527"/>
        <end position="599"/>
    </location>
</feature>
<dbReference type="InterPro" id="IPR008966">
    <property type="entry name" value="Adhesion_dom_sf"/>
</dbReference>
<evidence type="ECO:0000259" key="5">
    <source>
        <dbReference type="Pfam" id="PF17802"/>
    </source>
</evidence>
<proteinExistence type="predicted"/>
<evidence type="ECO:0000256" key="2">
    <source>
        <dbReference type="SAM" id="Phobius"/>
    </source>
</evidence>
<dbReference type="SUPFAM" id="SSF49401">
    <property type="entry name" value="Bacterial adhesins"/>
    <property type="match status" value="1"/>
</dbReference>
<keyword evidence="6" id="KW-0614">Plasmid</keyword>
<dbReference type="AlphaFoldDB" id="B0S4I3"/>
<dbReference type="Gene3D" id="2.60.40.740">
    <property type="match status" value="1"/>
</dbReference>
<feature type="domain" description="Gram-positive pilin subunit D1 N-terminal" evidence="4">
    <location>
        <begin position="45"/>
        <end position="199"/>
    </location>
</feature>
<keyword evidence="7" id="KW-1185">Reference proteome</keyword>
<keyword evidence="2" id="KW-1133">Transmembrane helix</keyword>
<evidence type="ECO:0000313" key="6">
    <source>
        <dbReference type="EMBL" id="BAG09174.1"/>
    </source>
</evidence>
<dbReference type="Proteomes" id="UP000001319">
    <property type="component" value="Plasmid pFMC"/>
</dbReference>
<evidence type="ECO:0000256" key="1">
    <source>
        <dbReference type="SAM" id="MobiDB-lite"/>
    </source>
</evidence>
<dbReference type="InterPro" id="IPR026466">
    <property type="entry name" value="Fim_isopep_form_D2_dom"/>
</dbReference>
<gene>
    <name evidence="6" type="ordered locus">FMG_P0125</name>
</gene>
<reference evidence="6 7" key="1">
    <citation type="journal article" date="2008" name="DNA Res.">
        <title>Complete genome sequence of Finegoldia magna, an anaerobic opportunistic pathogen.</title>
        <authorList>
            <person name="Goto T."/>
            <person name="Yamashita A."/>
            <person name="Hirakawa H."/>
            <person name="Matsutani M."/>
            <person name="Todo K."/>
            <person name="Ohshima K."/>
            <person name="Toh H."/>
            <person name="Miyamoto K."/>
            <person name="Kuhara S."/>
            <person name="Hattori M."/>
            <person name="Shimizu T."/>
            <person name="Akimoto S."/>
        </authorList>
    </citation>
    <scope>NUCLEOTIDE SEQUENCE [LARGE SCALE GENOMIC DNA]</scope>
    <source>
        <strain evidence="7">ATCC 29328 / DSM 20472 / WAL 2508</strain>
        <plasmid evidence="6 7">pFMC</plasmid>
    </source>
</reference>
<dbReference type="eggNOG" id="COG4932">
    <property type="taxonomic scope" value="Bacteria"/>
</dbReference>
<sequence length="650" mass="71280">MNKNTIKKAVMTTLALSLMLQPIISEVKANAAAVTQPAVTATQNEKYNVTLHKLISEKDIELKNTGKELKDLQGAVPYNKAKYGEISFNVYKLTKPASGYKEESPQAVADIVEKLGTTKPSKHSKKRNVKEEYGVQEVSSQVVDENGNVKFELEKGDYVIIEKSNSNTKQKAKPMFISLPMTNTEGKGFEKDIHLYPKNKVQAISFTLKKVQSEKGKTDNPLTNSPLEGATFNLYKGERGKGIKVGGDLKTNSEGKITVNDLEVGEYYFVETASANNKLISKYCLNDDNNGLGFGVTKEGDVRILRKDINDTRSIALIQLTDGGQKYNNIPLVNYEKPELKKQIVGAVAGKTLSYDAGEVIPFELTTYIPNDIKDYDHFKLSDTPNKSLKVDTKSIKVKLAKKEGEYVDLDEEELTVGKDYTLTTEGLTNGKAFEIALKLSPELAGKFAGRDVVVQYNASIDESVDLNATLSNNAGIDYDNGTHPKENPGEGGDGDKDNHVDVDSYGKRFVKKDAGLWGTTLLGEGGLKDAHFRLEKENKGNWEIVERFKDVVSKEDGSFEIKGLKEGKYRLVETKAPEGFRLPDGDDAITEFTLDANSKDANNAAVNIKNSKDTPLPVTGLDAMGYTVVATVGLLGVAVVTKKKKEVNA</sequence>
<feature type="region of interest" description="Disordered" evidence="1">
    <location>
        <begin position="476"/>
        <end position="500"/>
    </location>
</feature>
<feature type="domain" description="SpaA-like prealbumin fold" evidence="5">
    <location>
        <begin position="223"/>
        <end position="277"/>
    </location>
</feature>
<dbReference type="NCBIfam" id="TIGR04226">
    <property type="entry name" value="RrgB_K2N_iso_D2"/>
    <property type="match status" value="1"/>
</dbReference>
<dbReference type="Gene3D" id="2.60.40.10">
    <property type="entry name" value="Immunoglobulins"/>
    <property type="match status" value="3"/>
</dbReference>
<dbReference type="InterPro" id="IPR032364">
    <property type="entry name" value="GramPos_pilinD1_N"/>
</dbReference>
<dbReference type="Pfam" id="PF16555">
    <property type="entry name" value="GramPos_pilinD1"/>
    <property type="match status" value="1"/>
</dbReference>
<dbReference type="KEGG" id="fma:FMG_P0125"/>
<name>B0S4I3_FINM2</name>
<feature type="compositionally biased region" description="Basic and acidic residues" evidence="1">
    <location>
        <begin position="481"/>
        <end position="500"/>
    </location>
</feature>
<protein>
    <submittedName>
        <fullName evidence="6">Putative collagen adhesion protein</fullName>
    </submittedName>
</protein>
<evidence type="ECO:0000259" key="4">
    <source>
        <dbReference type="Pfam" id="PF16555"/>
    </source>
</evidence>
<dbReference type="SUPFAM" id="SSF49478">
    <property type="entry name" value="Cna protein B-type domain"/>
    <property type="match status" value="1"/>
</dbReference>
<dbReference type="RefSeq" id="WP_012289937.1">
    <property type="nucleotide sequence ID" value="NC_010371.1"/>
</dbReference>
<dbReference type="InterPro" id="IPR013783">
    <property type="entry name" value="Ig-like_fold"/>
</dbReference>
<dbReference type="EMBL" id="AP008972">
    <property type="protein sequence ID" value="BAG09174.1"/>
    <property type="molecule type" value="Genomic_DNA"/>
</dbReference>
<feature type="transmembrane region" description="Helical" evidence="2">
    <location>
        <begin position="624"/>
        <end position="642"/>
    </location>
</feature>
<dbReference type="Pfam" id="PF17802">
    <property type="entry name" value="SpaA"/>
    <property type="match status" value="2"/>
</dbReference>
<feature type="chain" id="PRO_5002752493" evidence="3">
    <location>
        <begin position="32"/>
        <end position="650"/>
    </location>
</feature>
<evidence type="ECO:0000256" key="3">
    <source>
        <dbReference type="SAM" id="SignalP"/>
    </source>
</evidence>
<keyword evidence="2" id="KW-0472">Membrane</keyword>